<keyword evidence="5" id="KW-1185">Reference proteome</keyword>
<dbReference type="Gene3D" id="3.30.1360.120">
    <property type="entry name" value="Probable tRNA modification gtpase trme, domain 1"/>
    <property type="match status" value="1"/>
</dbReference>
<dbReference type="InterPro" id="IPR006222">
    <property type="entry name" value="GCVT_N"/>
</dbReference>
<name>A0A7L4YLX4_9ACTN</name>
<evidence type="ECO:0000313" key="4">
    <source>
        <dbReference type="EMBL" id="QHB99828.1"/>
    </source>
</evidence>
<reference evidence="4 5" key="1">
    <citation type="journal article" date="2018" name="Int. J. Syst. Evol. Microbiol.">
        <title>Epidermidibacterium keratini gen. nov., sp. nov., a member of the family Sporichthyaceae, isolated from keratin epidermis.</title>
        <authorList>
            <person name="Lee D.G."/>
            <person name="Trujillo M.E."/>
            <person name="Kang S."/>
            <person name="Nam J.J."/>
            <person name="Kim Y.J."/>
        </authorList>
    </citation>
    <scope>NUCLEOTIDE SEQUENCE [LARGE SCALE GENOMIC DNA]</scope>
    <source>
        <strain evidence="4 5">EPI-7</strain>
    </source>
</reference>
<protein>
    <submittedName>
        <fullName evidence="4">Folate-binding protein</fullName>
    </submittedName>
</protein>
<dbReference type="AlphaFoldDB" id="A0A7L4YLX4"/>
<dbReference type="KEGG" id="eke:EK0264_05720"/>
<gene>
    <name evidence="4" type="ORF">EK0264_05720</name>
</gene>
<evidence type="ECO:0000256" key="1">
    <source>
        <dbReference type="ARBA" id="ARBA00022946"/>
    </source>
</evidence>
<sequence length="349" mass="38134">MTVLEQHGRVEDDDFDRGVAAHYGDPLREQRRMARDVALVDRSNRGLVVVSGDDRRSWLHSLTSQHLEDIADMSAIEGLVLSPHGHVEQDLWFTAIGDEIWIDTEPGKAAELADYLDRMRFMLRVEVADRSSELSMVSLVGPRAAEILSALELPVPDAGLVVGTPYGYLRAKPWPGEYDVLGTSEQVASFVAAARGAGVEPAGMMAYEALRVGELRPRLGKETDHRTIPHEIGLINKAVHLNKGCYRGQETVARVHNLGRPPRRLVRLHVDGSQHTVPHRGARVMANGRDVGFVGTSEMHFEDGPVALAVIKRNVPDGADVLVVDQADDSSSDGPPAEYSAKVDTGLDL</sequence>
<organism evidence="4 5">
    <name type="scientific">Epidermidibacterium keratini</name>
    <dbReference type="NCBI Taxonomy" id="1891644"/>
    <lineage>
        <taxon>Bacteria</taxon>
        <taxon>Bacillati</taxon>
        <taxon>Actinomycetota</taxon>
        <taxon>Actinomycetes</taxon>
        <taxon>Sporichthyales</taxon>
        <taxon>Sporichthyaceae</taxon>
        <taxon>Epidermidibacterium</taxon>
    </lineage>
</organism>
<dbReference type="SUPFAM" id="SSF103025">
    <property type="entry name" value="Folate-binding domain"/>
    <property type="match status" value="1"/>
</dbReference>
<feature type="region of interest" description="Disordered" evidence="2">
    <location>
        <begin position="326"/>
        <end position="349"/>
    </location>
</feature>
<dbReference type="PIRSF" id="PIRSF006487">
    <property type="entry name" value="GcvT"/>
    <property type="match status" value="1"/>
</dbReference>
<evidence type="ECO:0000259" key="3">
    <source>
        <dbReference type="Pfam" id="PF01571"/>
    </source>
</evidence>
<dbReference type="InterPro" id="IPR017703">
    <property type="entry name" value="YgfZ/GCV_T_CS"/>
</dbReference>
<dbReference type="FunCoup" id="A0A7L4YLX4">
    <property type="interactions" value="17"/>
</dbReference>
<dbReference type="NCBIfam" id="TIGR03317">
    <property type="entry name" value="ygfZ_signature"/>
    <property type="match status" value="1"/>
</dbReference>
<dbReference type="InterPro" id="IPR045179">
    <property type="entry name" value="YgfZ/GcvT"/>
</dbReference>
<dbReference type="GO" id="GO:0016226">
    <property type="term" value="P:iron-sulfur cluster assembly"/>
    <property type="evidence" value="ECO:0007669"/>
    <property type="project" value="TreeGrafter"/>
</dbReference>
<dbReference type="Proteomes" id="UP000463857">
    <property type="component" value="Chromosome"/>
</dbReference>
<feature type="domain" description="GCVT N-terminal" evidence="3">
    <location>
        <begin position="28"/>
        <end position="152"/>
    </location>
</feature>
<proteinExistence type="predicted"/>
<dbReference type="InParanoid" id="A0A7L4YLX4"/>
<dbReference type="OrthoDB" id="9796287at2"/>
<dbReference type="EMBL" id="CP047156">
    <property type="protein sequence ID" value="QHB99828.1"/>
    <property type="molecule type" value="Genomic_DNA"/>
</dbReference>
<dbReference type="RefSeq" id="WP_159543772.1">
    <property type="nucleotide sequence ID" value="NZ_CP047156.1"/>
</dbReference>
<keyword evidence="1" id="KW-0809">Transit peptide</keyword>
<evidence type="ECO:0000313" key="5">
    <source>
        <dbReference type="Proteomes" id="UP000463857"/>
    </source>
</evidence>
<dbReference type="InterPro" id="IPR027266">
    <property type="entry name" value="TrmE/GcvT-like"/>
</dbReference>
<dbReference type="Pfam" id="PF01571">
    <property type="entry name" value="GCV_T"/>
    <property type="match status" value="1"/>
</dbReference>
<evidence type="ECO:0000256" key="2">
    <source>
        <dbReference type="SAM" id="MobiDB-lite"/>
    </source>
</evidence>
<accession>A0A7L4YLX4</accession>
<dbReference type="PANTHER" id="PTHR22602:SF0">
    <property type="entry name" value="TRANSFERASE CAF17, MITOCHONDRIAL-RELATED"/>
    <property type="match status" value="1"/>
</dbReference>
<dbReference type="PANTHER" id="PTHR22602">
    <property type="entry name" value="TRANSFERASE CAF17, MITOCHONDRIAL-RELATED"/>
    <property type="match status" value="1"/>
</dbReference>